<evidence type="ECO:0000256" key="11">
    <source>
        <dbReference type="SAM" id="SignalP"/>
    </source>
</evidence>
<feature type="binding site" evidence="9">
    <location>
        <position position="163"/>
    </location>
    <ligand>
        <name>Zn(2+)</name>
        <dbReference type="ChEBI" id="CHEBI:29105"/>
        <note>catalytic</note>
    </ligand>
</feature>
<feature type="binding site" evidence="9">
    <location>
        <position position="170"/>
    </location>
    <ligand>
        <name>Zn(2+)</name>
        <dbReference type="ChEBI" id="CHEBI:29105"/>
        <note>catalytic</note>
    </ligand>
</feature>
<dbReference type="InterPro" id="IPR009045">
    <property type="entry name" value="Zn_M74/Hedgehog-like"/>
</dbReference>
<feature type="signal peptide" evidence="11">
    <location>
        <begin position="1"/>
        <end position="16"/>
    </location>
</feature>
<evidence type="ECO:0000256" key="3">
    <source>
        <dbReference type="ARBA" id="ARBA00022723"/>
    </source>
</evidence>
<feature type="binding site" evidence="9">
    <location>
        <position position="234"/>
    </location>
    <ligand>
        <name>Zn(2+)</name>
        <dbReference type="ChEBI" id="CHEBI:29105"/>
        <note>catalytic</note>
    </ligand>
</feature>
<dbReference type="SUPFAM" id="SSF55166">
    <property type="entry name" value="Hedgehog/DD-peptidase"/>
    <property type="match status" value="1"/>
</dbReference>
<feature type="site" description="Transition state stabilizer" evidence="9">
    <location>
        <position position="119"/>
    </location>
</feature>
<sequence length="252" mass="26990">MRKFIRDLLFALPVVAAGCGAPNGAGERGEQSASAAEKGAVEKGAAVKPGAALVSLADIAPGVEIEMRYLGRDNFTGAPVPGYLANTCLLTKPATEALARVQASLEGQGYGLRVYDCFRPQQAVDAFVDWVGNGSDAMKAVYFPAEERMQLIERGYIADRSGHSRGSTVDLTLVAKHAGGDAKVLDMGTPWDFFDPASATAFAAIPAEAAENRMKLLAAMQAAGFKNYAQEWWHFTLVDEPNKTEYWDVPVQ</sequence>
<keyword evidence="2 9" id="KW-0645">Protease</keyword>
<keyword evidence="13" id="KW-1185">Reference proteome</keyword>
<evidence type="ECO:0000256" key="2">
    <source>
        <dbReference type="ARBA" id="ARBA00022670"/>
    </source>
</evidence>
<evidence type="ECO:0000256" key="4">
    <source>
        <dbReference type="ARBA" id="ARBA00022801"/>
    </source>
</evidence>
<evidence type="ECO:0000256" key="8">
    <source>
        <dbReference type="ARBA" id="ARBA00023316"/>
    </source>
</evidence>
<protein>
    <recommendedName>
        <fullName evidence="9 10">D-alanyl-D-alanine dipeptidase</fullName>
        <shortName evidence="9 10">D-Ala-D-Ala dipeptidase</shortName>
        <ecNumber evidence="9 10">3.4.13.22</ecNumber>
    </recommendedName>
</protein>
<evidence type="ECO:0000256" key="1">
    <source>
        <dbReference type="ARBA" id="ARBA00001362"/>
    </source>
</evidence>
<proteinExistence type="inferred from homology"/>
<dbReference type="Proteomes" id="UP001224392">
    <property type="component" value="Unassembled WGS sequence"/>
</dbReference>
<dbReference type="CDD" id="cd14817">
    <property type="entry name" value="D-Ala-D-Ala_dipeptidase_VanX"/>
    <property type="match status" value="1"/>
</dbReference>
<comment type="caution">
    <text evidence="12">The sequence shown here is derived from an EMBL/GenBank/DDBJ whole genome shotgun (WGS) entry which is preliminary data.</text>
</comment>
<dbReference type="RefSeq" id="WP_285763337.1">
    <property type="nucleotide sequence ID" value="NZ_BSYJ01000002.1"/>
</dbReference>
<dbReference type="InterPro" id="IPR000755">
    <property type="entry name" value="A_A_dipeptidase"/>
</dbReference>
<comment type="similarity">
    <text evidence="9 10">Belongs to the peptidase M15D family.</text>
</comment>
<keyword evidence="8 10" id="KW-0961">Cell wall biogenesis/degradation</keyword>
<evidence type="ECO:0000313" key="13">
    <source>
        <dbReference type="Proteomes" id="UP001224392"/>
    </source>
</evidence>
<comment type="catalytic activity">
    <reaction evidence="1 9 10">
        <text>D-alanyl-D-alanine + H2O = 2 D-alanine</text>
        <dbReference type="Rhea" id="RHEA:20661"/>
        <dbReference type="ChEBI" id="CHEBI:15377"/>
        <dbReference type="ChEBI" id="CHEBI:57416"/>
        <dbReference type="ChEBI" id="CHEBI:57822"/>
        <dbReference type="EC" id="3.4.13.22"/>
    </reaction>
</comment>
<dbReference type="EC" id="3.4.13.22" evidence="9 10"/>
<evidence type="ECO:0000256" key="7">
    <source>
        <dbReference type="ARBA" id="ARBA00023049"/>
    </source>
</evidence>
<dbReference type="PANTHER" id="PTHR43126:SF1">
    <property type="entry name" value="D-ALANYL-D-ALANINE DIPEPTIDASE"/>
    <property type="match status" value="1"/>
</dbReference>
<keyword evidence="3 9" id="KW-0479">Metal-binding</keyword>
<feature type="active site" description="Proton donor/acceptor" evidence="9">
    <location>
        <position position="231"/>
    </location>
</feature>
<evidence type="ECO:0000256" key="6">
    <source>
        <dbReference type="ARBA" id="ARBA00022997"/>
    </source>
</evidence>
<dbReference type="Pfam" id="PF01427">
    <property type="entry name" value="Peptidase_M15"/>
    <property type="match status" value="1"/>
</dbReference>
<dbReference type="PROSITE" id="PS51257">
    <property type="entry name" value="PROKAR_LIPOPROTEIN"/>
    <property type="match status" value="1"/>
</dbReference>
<comment type="function">
    <text evidence="9 10">Catalyzes hydrolysis of the D-alanyl-D-alanine dipeptide.</text>
</comment>
<dbReference type="PIRSF" id="PIRSF026671">
    <property type="entry name" value="AA_dipeptidase"/>
    <property type="match status" value="1"/>
</dbReference>
<gene>
    <name evidence="9" type="primary">ddpX</name>
    <name evidence="12" type="ORF">MNKW57_10820</name>
</gene>
<feature type="chain" id="PRO_5045474345" description="D-alanyl-D-alanine dipeptidase" evidence="11">
    <location>
        <begin position="17"/>
        <end position="252"/>
    </location>
</feature>
<evidence type="ECO:0000256" key="5">
    <source>
        <dbReference type="ARBA" id="ARBA00022833"/>
    </source>
</evidence>
<keyword evidence="11" id="KW-0732">Signal</keyword>
<evidence type="ECO:0000313" key="12">
    <source>
        <dbReference type="EMBL" id="GMG86761.1"/>
    </source>
</evidence>
<dbReference type="EMBL" id="BSYJ01000002">
    <property type="protein sequence ID" value="GMG86761.1"/>
    <property type="molecule type" value="Genomic_DNA"/>
</dbReference>
<keyword evidence="7 9" id="KW-0482">Metalloprotease</keyword>
<reference evidence="12 13" key="1">
    <citation type="submission" date="2023-04" db="EMBL/GenBank/DDBJ databases">
        <title>Marinobulbifer ophiurae gen. nov., sp. Nov., isolate from tissue of brittle star Ophioplocus japonicus.</title>
        <authorList>
            <person name="Kawano K."/>
            <person name="Sawayama S."/>
            <person name="Nakagawa S."/>
        </authorList>
    </citation>
    <scope>NUCLEOTIDE SEQUENCE [LARGE SCALE GENOMIC DNA]</scope>
    <source>
        <strain evidence="12 13">NKW57</strain>
    </source>
</reference>
<dbReference type="Gene3D" id="3.30.1380.10">
    <property type="match status" value="1"/>
</dbReference>
<keyword evidence="4 9" id="KW-0378">Hydrolase</keyword>
<organism evidence="12 13">
    <name type="scientific">Biformimicrobium ophioploci</name>
    <dbReference type="NCBI Taxonomy" id="3036711"/>
    <lineage>
        <taxon>Bacteria</taxon>
        <taxon>Pseudomonadati</taxon>
        <taxon>Pseudomonadota</taxon>
        <taxon>Gammaproteobacteria</taxon>
        <taxon>Cellvibrionales</taxon>
        <taxon>Microbulbiferaceae</taxon>
        <taxon>Biformimicrobium</taxon>
    </lineage>
</organism>
<dbReference type="HAMAP" id="MF_01924">
    <property type="entry name" value="A_A_dipeptidase"/>
    <property type="match status" value="1"/>
</dbReference>
<evidence type="ECO:0000256" key="10">
    <source>
        <dbReference type="PIRNR" id="PIRNR026671"/>
    </source>
</evidence>
<accession>A0ABQ6LXK3</accession>
<comment type="cofactor">
    <cofactor evidence="9">
        <name>Zn(2+)</name>
        <dbReference type="ChEBI" id="CHEBI:29105"/>
    </cofactor>
    <text evidence="9">Binds 1 zinc ion per subunit.</text>
</comment>
<evidence type="ECO:0000256" key="9">
    <source>
        <dbReference type="HAMAP-Rule" id="MF_01924"/>
    </source>
</evidence>
<dbReference type="PANTHER" id="PTHR43126">
    <property type="entry name" value="D-ALANYL-D-ALANINE DIPEPTIDASE"/>
    <property type="match status" value="1"/>
</dbReference>
<keyword evidence="6 9" id="KW-0224">Dipeptidase</keyword>
<keyword evidence="5 9" id="KW-0862">Zinc</keyword>
<name>A0ABQ6LXK3_9GAMM</name>